<dbReference type="InterPro" id="IPR036960">
    <property type="entry name" value="T-box_sf"/>
</dbReference>
<dbReference type="EMBL" id="CAWYQH010000002">
    <property type="protein sequence ID" value="CAK8673592.1"/>
    <property type="molecule type" value="Genomic_DNA"/>
</dbReference>
<evidence type="ECO:0000256" key="3">
    <source>
        <dbReference type="ARBA" id="ARBA00023125"/>
    </source>
</evidence>
<evidence type="ECO:0000256" key="4">
    <source>
        <dbReference type="ARBA" id="ARBA00023163"/>
    </source>
</evidence>
<evidence type="ECO:0000313" key="8">
    <source>
        <dbReference type="EMBL" id="CAK8673592.1"/>
    </source>
</evidence>
<comment type="caution">
    <text evidence="6">Lacks conserved residue(s) required for the propagation of feature annotation.</text>
</comment>
<dbReference type="PROSITE" id="PS50252">
    <property type="entry name" value="TBOX_3"/>
    <property type="match status" value="1"/>
</dbReference>
<evidence type="ECO:0000313" key="9">
    <source>
        <dbReference type="Proteomes" id="UP001642483"/>
    </source>
</evidence>
<keyword evidence="4" id="KW-0804">Transcription</keyword>
<keyword evidence="9" id="KW-1185">Reference proteome</keyword>
<sequence>MTDTTPLVLLSPTLNRLEDMEQLETFETITSSSKAERNKAVKRKLTQDCDKSWTSEQLVVLENFKHLPELDENDEVVYKYTDEIPQCSTYEYLENTSEPVYQHTSQQNNDSPFATTVFQTYSNHFQSMNEISHSSEKLENLLEDYLPGPSKVQKADEDNDVDAISSSFWQEIDQTNGKSGLQHDNKSLLPYCIRTPSDKILGDPSQTLVHVSHATPNNHISTLCSKEGITDVDVDCGTNTILQGDFSIMRQSYTNLPAVSESRVAEINNCHFSVQGNRFDKNLFPLAERLFYSNTTLDQGNNSTNGIAHSLCRPIIMPADHDGNALGPSAVRDPAHDCLSTNANMSRIPELNCFSSERTKSSFIEESALHTRIPESQVRYTPTVSLSNKELWWKFYKIGTEMIITKAGRRMFPSIKIDVHGLNPDKRYIMAVDIVPVDNSRYRYVYHSSQWMAAGQTDAEPTPCTYIHPDSPSKGEIWMRQSVTFDKLKLTNYEMNKKGHIVLHSMHKYQPRIHILECDVNNVHDNSYVVPHNRRIDEISQNGLKTFVFSECAFTTVTAYQNQQITKLKIDRNPFAKGFREASKQWQGKPEQHTSVGKSTVRIVSVTAQGEDIQHATSLQANTSNRTAIELPEPQHISTEIPETLFPWRGVYSGTQVQSIDQSTVLHYLPGPSSLNPSQSEQSFTDVQSIPTLCTFASKDGGENKNFDSRCFSTADETVQTRDEVFYDQLFQGGFTRDISHQ</sequence>
<comment type="subcellular location">
    <subcellularLocation>
        <location evidence="1 6">Nucleus</location>
    </subcellularLocation>
</comment>
<evidence type="ECO:0000256" key="1">
    <source>
        <dbReference type="ARBA" id="ARBA00004123"/>
    </source>
</evidence>
<dbReference type="Gene3D" id="2.60.40.820">
    <property type="entry name" value="Transcription factor, T-box"/>
    <property type="match status" value="1"/>
</dbReference>
<feature type="domain" description="T-box" evidence="7">
    <location>
        <begin position="386"/>
        <end position="581"/>
    </location>
</feature>
<evidence type="ECO:0000259" key="7">
    <source>
        <dbReference type="PROSITE" id="PS50252"/>
    </source>
</evidence>
<evidence type="ECO:0000256" key="5">
    <source>
        <dbReference type="ARBA" id="ARBA00023242"/>
    </source>
</evidence>
<evidence type="ECO:0000256" key="2">
    <source>
        <dbReference type="ARBA" id="ARBA00023015"/>
    </source>
</evidence>
<dbReference type="PROSITE" id="PS01264">
    <property type="entry name" value="TBOX_2"/>
    <property type="match status" value="1"/>
</dbReference>
<comment type="caution">
    <text evidence="8">The sequence shown here is derived from an EMBL/GenBank/DDBJ whole genome shotgun (WGS) entry which is preliminary data.</text>
</comment>
<dbReference type="PRINTS" id="PR00937">
    <property type="entry name" value="TBOX"/>
</dbReference>
<evidence type="ECO:0000256" key="6">
    <source>
        <dbReference type="PROSITE-ProRule" id="PRU00201"/>
    </source>
</evidence>
<dbReference type="PANTHER" id="PTHR11267:SF207">
    <property type="entry name" value="OVER COMPENSATING MALES, ISOFORM A"/>
    <property type="match status" value="1"/>
</dbReference>
<dbReference type="SMART" id="SM00425">
    <property type="entry name" value="TBOX"/>
    <property type="match status" value="1"/>
</dbReference>
<dbReference type="InterPro" id="IPR008967">
    <property type="entry name" value="p53-like_TF_DNA-bd_sf"/>
</dbReference>
<dbReference type="InterPro" id="IPR046360">
    <property type="entry name" value="T-box_DNA-bd"/>
</dbReference>
<dbReference type="InterPro" id="IPR001699">
    <property type="entry name" value="TF_T-box"/>
</dbReference>
<name>A0ABP0F5N2_CLALP</name>
<organism evidence="8 9">
    <name type="scientific">Clavelina lepadiformis</name>
    <name type="common">Light-bulb sea squirt</name>
    <name type="synonym">Ascidia lepadiformis</name>
    <dbReference type="NCBI Taxonomy" id="159417"/>
    <lineage>
        <taxon>Eukaryota</taxon>
        <taxon>Metazoa</taxon>
        <taxon>Chordata</taxon>
        <taxon>Tunicata</taxon>
        <taxon>Ascidiacea</taxon>
        <taxon>Aplousobranchia</taxon>
        <taxon>Clavelinidae</taxon>
        <taxon>Clavelina</taxon>
    </lineage>
</organism>
<dbReference type="Proteomes" id="UP001642483">
    <property type="component" value="Unassembled WGS sequence"/>
</dbReference>
<keyword evidence="5 6" id="KW-0539">Nucleus</keyword>
<dbReference type="PANTHER" id="PTHR11267">
    <property type="entry name" value="T-BOX PROTEIN-RELATED"/>
    <property type="match status" value="1"/>
</dbReference>
<accession>A0ABP0F5N2</accession>
<keyword evidence="3 6" id="KW-0238">DNA-binding</keyword>
<protein>
    <recommendedName>
        <fullName evidence="7">T-box domain-containing protein</fullName>
    </recommendedName>
</protein>
<reference evidence="8 9" key="1">
    <citation type="submission" date="2024-02" db="EMBL/GenBank/DDBJ databases">
        <authorList>
            <person name="Daric V."/>
            <person name="Darras S."/>
        </authorList>
    </citation>
    <scope>NUCLEOTIDE SEQUENCE [LARGE SCALE GENOMIC DNA]</scope>
</reference>
<dbReference type="PROSITE" id="PS01283">
    <property type="entry name" value="TBOX_1"/>
    <property type="match status" value="1"/>
</dbReference>
<proteinExistence type="predicted"/>
<dbReference type="InterPro" id="IPR018186">
    <property type="entry name" value="TF_T-box_CS"/>
</dbReference>
<keyword evidence="2" id="KW-0805">Transcription regulation</keyword>
<dbReference type="SUPFAM" id="SSF49417">
    <property type="entry name" value="p53-like transcription factors"/>
    <property type="match status" value="1"/>
</dbReference>
<dbReference type="Pfam" id="PF00907">
    <property type="entry name" value="T-box"/>
    <property type="match status" value="1"/>
</dbReference>
<gene>
    <name evidence="8" type="ORF">CVLEPA_LOCUS3368</name>
</gene>